<feature type="transmembrane region" description="Helical" evidence="1">
    <location>
        <begin position="104"/>
        <end position="123"/>
    </location>
</feature>
<feature type="transmembrane region" description="Helical" evidence="1">
    <location>
        <begin position="220"/>
        <end position="241"/>
    </location>
</feature>
<dbReference type="Proteomes" id="UP001165586">
    <property type="component" value="Unassembled WGS sequence"/>
</dbReference>
<comment type="caution">
    <text evidence="2">The sequence shown here is derived from an EMBL/GenBank/DDBJ whole genome shotgun (WGS) entry which is preliminary data.</text>
</comment>
<accession>A0ABT2H4P6</accession>
<protein>
    <recommendedName>
        <fullName evidence="4">Glycosyltransferase RgtA/B/C/D-like domain-containing protein</fullName>
    </recommendedName>
</protein>
<feature type="transmembrane region" description="Helical" evidence="1">
    <location>
        <begin position="30"/>
        <end position="49"/>
    </location>
</feature>
<feature type="transmembrane region" description="Helical" evidence="1">
    <location>
        <begin position="135"/>
        <end position="156"/>
    </location>
</feature>
<feature type="transmembrane region" description="Helical" evidence="1">
    <location>
        <begin position="369"/>
        <end position="390"/>
    </location>
</feature>
<feature type="transmembrane region" description="Helical" evidence="1">
    <location>
        <begin position="281"/>
        <end position="299"/>
    </location>
</feature>
<keyword evidence="1" id="KW-0812">Transmembrane</keyword>
<gene>
    <name evidence="2" type="ORF">N1032_14215</name>
</gene>
<sequence>MTRFDTAVDRGVTGAHRRLLGLWRRLDPVVVARVALVLLLVVTALVLWANVRGQWFIYDEFDYLNPPEGASWIGWLITPHNEHTILFTKLWFSLLYNTIGLQGYWLYAAPMIISHLAGGVAVYKLLRLVIPSRAVAVAAVAPVLLMAAGVGTLTWAGQFQYTAATAAGLWVLYCALSPALGDRSRWVWMMALSIVGTFSGSAYIPLGVAAGLAAISLRRYLLGIVTVLIPAVWFVLARVFWTIPSYNSAHSITQVLRDGPEFVYALLNKAVNDSIPVSDSFTTPLLVVSTLGVIAYLAVRNAPVGSSRARRTYLFLLVGLVLSLVITLVGRLSRDVAESASGGYSYFILIAAIPLFVATIARFVSATRLAVAVIVLLLAGWSAINIVGFGEDARGLADWKASNAALLTGAAYLSQQEFPVVADAAPSPGLAPTVTWSELTGMVDAGRIDGEEPSQLTADQVSLNVQWAAVEADADAGTSCSTVPANTTVAVAEGTDLEIAPIDGAATSATLAYPTSDATRSIAVPADGTELESVAGRPATVTAAGTALTLCR</sequence>
<name>A0ABT2H4P6_9MICO</name>
<feature type="transmembrane region" description="Helical" evidence="1">
    <location>
        <begin position="344"/>
        <end position="364"/>
    </location>
</feature>
<dbReference type="RefSeq" id="WP_259539804.1">
    <property type="nucleotide sequence ID" value="NZ_JANLCJ010000005.1"/>
</dbReference>
<keyword evidence="3" id="KW-1185">Reference proteome</keyword>
<reference evidence="2" key="1">
    <citation type="submission" date="2022-08" db="EMBL/GenBank/DDBJ databases">
        <authorList>
            <person name="Deng Y."/>
            <person name="Han X.-F."/>
            <person name="Zhang Y.-Q."/>
        </authorList>
    </citation>
    <scope>NUCLEOTIDE SEQUENCE</scope>
    <source>
        <strain evidence="2">CPCC 203386</strain>
    </source>
</reference>
<evidence type="ECO:0000313" key="2">
    <source>
        <dbReference type="EMBL" id="MCS5734896.1"/>
    </source>
</evidence>
<organism evidence="2 3">
    <name type="scientific">Herbiconiux daphne</name>
    <dbReference type="NCBI Taxonomy" id="2970914"/>
    <lineage>
        <taxon>Bacteria</taxon>
        <taxon>Bacillati</taxon>
        <taxon>Actinomycetota</taxon>
        <taxon>Actinomycetes</taxon>
        <taxon>Micrococcales</taxon>
        <taxon>Microbacteriaceae</taxon>
        <taxon>Herbiconiux</taxon>
    </lineage>
</organism>
<evidence type="ECO:0000256" key="1">
    <source>
        <dbReference type="SAM" id="Phobius"/>
    </source>
</evidence>
<evidence type="ECO:0008006" key="4">
    <source>
        <dbReference type="Google" id="ProtNLM"/>
    </source>
</evidence>
<proteinExistence type="predicted"/>
<dbReference type="EMBL" id="JANLCJ010000005">
    <property type="protein sequence ID" value="MCS5734896.1"/>
    <property type="molecule type" value="Genomic_DNA"/>
</dbReference>
<feature type="transmembrane region" description="Helical" evidence="1">
    <location>
        <begin position="186"/>
        <end position="208"/>
    </location>
</feature>
<feature type="transmembrane region" description="Helical" evidence="1">
    <location>
        <begin position="311"/>
        <end position="332"/>
    </location>
</feature>
<keyword evidence="1" id="KW-1133">Transmembrane helix</keyword>
<evidence type="ECO:0000313" key="3">
    <source>
        <dbReference type="Proteomes" id="UP001165586"/>
    </source>
</evidence>
<keyword evidence="1" id="KW-0472">Membrane</keyword>